<keyword evidence="7" id="KW-1185">Reference proteome</keyword>
<comment type="caution">
    <text evidence="6">The sequence shown here is derived from an EMBL/GenBank/DDBJ whole genome shotgun (WGS) entry which is preliminary data.</text>
</comment>
<keyword evidence="1" id="KW-0675">Receptor</keyword>
<proteinExistence type="predicted"/>
<feature type="transmembrane region" description="Helical" evidence="4">
    <location>
        <begin position="213"/>
        <end position="236"/>
    </location>
</feature>
<feature type="region of interest" description="Disordered" evidence="3">
    <location>
        <begin position="1"/>
        <end position="42"/>
    </location>
</feature>
<feature type="domain" description="PAS" evidence="5">
    <location>
        <begin position="625"/>
        <end position="687"/>
    </location>
</feature>
<keyword evidence="4" id="KW-0472">Membrane</keyword>
<evidence type="ECO:0000313" key="7">
    <source>
        <dbReference type="Proteomes" id="UP001054857"/>
    </source>
</evidence>
<evidence type="ECO:0000313" key="6">
    <source>
        <dbReference type="EMBL" id="GFR46430.1"/>
    </source>
</evidence>
<gene>
    <name evidence="6" type="ORF">Agub_g8004</name>
</gene>
<dbReference type="Pfam" id="PF13426">
    <property type="entry name" value="PAS_9"/>
    <property type="match status" value="1"/>
</dbReference>
<dbReference type="InterPro" id="IPR035965">
    <property type="entry name" value="PAS-like_dom_sf"/>
</dbReference>
<dbReference type="PANTHER" id="PTHR31600:SF2">
    <property type="entry name" value="GAMETE ENRICHED GENE 10 PROTEIN-RELATED"/>
    <property type="match status" value="1"/>
</dbReference>
<feature type="region of interest" description="Disordered" evidence="3">
    <location>
        <begin position="1603"/>
        <end position="1686"/>
    </location>
</feature>
<evidence type="ECO:0000256" key="4">
    <source>
        <dbReference type="SAM" id="Phobius"/>
    </source>
</evidence>
<sequence length="2493" mass="268409">MLAQSSGGSSYAGSVASSKSSSSRRAKADKEHDSGSGGEDLWDKHSTFENGIFGVLFTLSKENSETRIRIRWVLLKVFLDTWQLFTTVVSPDQGWHIDANGAAWTVVGVLNFTWLADLGYTAYVAVLYCMVALLAINVGMCVWVAWCFKEHKFPVVWPIKVLRVFSSVFFQAFDVASLNLLQLGFTCRFTGPTKPHLHFALFPEYSCAKAPHILHAIVSGLCLVLFVAIALLLNMAEVEVNLKSRRPLALGHSGAEVTAFAIKVLLTLVNVVFGWKRVAACFYLVLALALAYQYLRWNPNLVAWMNYLKAGGVVAIVWCTIIGVFLVFEPGVKDDGVDKFQLNMTITMLAGLAPAFGAGALMSWAILRHMTAVTLKALANAKPEMPLEEICDNLDEPRDVEIVARCCRVWKDRHTLEPDAVNKAHHVIKAGMAMFPSSAYMHLLHANFMIDVLGVAQSGSSRLEDARKLNPGLMSRFVMFVRQQQATQKDAGKNATDGASMDLLGYVEYQRKQRMVVRLHRDALQAMCNFWKALDAHTVSFTHLSKALAKIDTSVSEAQAAYRVVLESYSSNPKLVRLYGKFLQTIKNDPWGASEYFADAERLEEAKNGDNGGPLLPDGTPLGRMDEMDVAVLVLNSTGEIQMANRQTHTLFGYKRGNLEGKPMSSLLAPHFGRRLGDELSGLVSTSGMAAALDDEEGEITRNDVVLGMHCERLAFPVKLTLRRASGIGEDSTIIALMESVPPLKGVASLWVAPSGTIAACDPQFVANFGWKATEVNGATITALLSVRFPSDSEGAGPSTTRITQSASETMRKLLSTSKVGSQDGSNEHGLSCMVAHKYDNMPTPCTICVVESDIADTPVYELRIKLVASDPTELLAVNRKGVVLHATLQLAVNLKDAVGAAARGNLLGNHPHHHDAEGELVHHHHHATMGAFAPASDLLEGYTLHDFMPPPWKDMHVKYLKEITAMSAPGRGQWTCRKAGGPGTTMELRTSTGKTTYMQVAVTTSEIGGEMTHVVRVARSSLEAALDERRLRLSISEEGLIEGVSKGASSQLFGFDPNKVVGRGIWEILEDVASSDGGARLSTPGPRMITSLVNKAMSNPGCSWRVRVGPPAKGSSRTASELTAAARATLKKPAVLQVMVEVPAGDDEDAVPVVYVDLWPTTSVTGVVELDASGRMNAVLEEGTRPAGLLFGVPTQSLVGSMFSGLVTLPPGRSNPSDLLTLSGAKKSSLKTTKKEASVKVGPLHVLQAAHSDGRPLVLDVQMVGRPGPNQPVTAILRMHAAPMMPAGTAGAAAMPPPASVANPASTNVVTLNRTITRTTTGGLGADTGETRVRGIKLPPPSPVKQPPKLLLDADDGVDEADVDAKDEWDDLDVDIGRSISKTSAKVSTPVTKSSAIVTGYSNAKEASGAVAVIPAPMDSAGAADPAAKLADVAADAPAAEEDDVQDLQQDVPEVAPAPAAKGELPGRNKLADLVKSVEERGGQESAGELRKLRLAASGHHAKPRSPAPPHVALPGDPVLPGVPGGGATAALARHIDDMEELLKTGEKKGVPEPPAKVDVQSVADSETKSEGGGGLNLAGVQRVSAWVASKGAFYQNTVAAPVESDDEKRSEDIMDSVPISDPAPAKRGRPTSPRPLLGESKGPAVFGLRNAPEEPVGNYHDDDAASEGGQSAMSGQSGNGGAEYKRGKRYRKLVKLMDSSQAQQVQQKFRRHALATVALLGVTHVICFSLTITAIQSQRDRMLQLSRNGQAQRYIQEIMTDVRSLDVISRNKTLPNLYTPDQAAAFASRISTNAENVKTRFNDILDGHHTSNSEVLNLLYYTQRTVWGGNDLDGSDIWTNLTVWDFATRFFSMAKTVEQHYAEWLNQSVPIANTVPGQFILKSGPNLFGDSALILNALLRSALVNVEWIDTLQLVFLAVEGAAISFICGIYLAYLLRAVAAQRYKLYGTFLVIPVGLTRALASQNTNLVVDDDDDESSDEEEERPQPTVQEDQQDDDGGTKTKRHATLRIAQDVGIGGDTVYGARSKPTGRPSLGFGSTPTADAHMPSGADAKGAYDKSRVFSPTADSSFDLHGTRNGCWGRSVQWLRRMLSRRNRSVSPLPQSMAGIGNSLMSHHHKRNLRDDSHETATLLLPLSMWSVLVIAIYAVAVARMKGVMDVVAIHSVANFMSARTYRAVFFCQELAALEDASQLLARRDNITTAMKLVRDAWYTLQLGDEAYKANGPDTERFPMVKAGLSYASQELRDLFYSNGNCHRQDEDLPCPGPEYRYYQISHTGLDSIMQQFIVSTTNMATNKSMIPEGLADDDFDFVYNVAAKDLVGGTVQVEGAHYKTITRVFTSVMVLHIVLLLLLFLIFSAFLVFLLNPLLKRITKERRRIAELMSQLPLELDVEKLVARALDTANLTAAMTSVGPAGSMAPGQDPSVGPAGHSAISVGPGASVGAADAGTQDIHGGMDAVAKWKAIIRSASSLAGKQSMRRPSAAGMLPAPSR</sequence>
<feature type="region of interest" description="Disordered" evidence="3">
    <location>
        <begin position="1970"/>
        <end position="2007"/>
    </location>
</feature>
<keyword evidence="4" id="KW-0812">Transmembrane</keyword>
<evidence type="ECO:0000259" key="5">
    <source>
        <dbReference type="PROSITE" id="PS50112"/>
    </source>
</evidence>
<feature type="transmembrane region" description="Helical" evidence="4">
    <location>
        <begin position="2344"/>
        <end position="2370"/>
    </location>
</feature>
<keyword evidence="2" id="KW-0716">Sensory transduction</keyword>
<feature type="compositionally biased region" description="Low complexity" evidence="3">
    <location>
        <begin position="1514"/>
        <end position="1523"/>
    </location>
</feature>
<dbReference type="SUPFAM" id="SSF55785">
    <property type="entry name" value="PYP-like sensor domain (PAS domain)"/>
    <property type="match status" value="1"/>
</dbReference>
<feature type="region of interest" description="Disordered" evidence="3">
    <location>
        <begin position="2022"/>
        <end position="2049"/>
    </location>
</feature>
<feature type="transmembrane region" description="Helical" evidence="4">
    <location>
        <begin position="1715"/>
        <end position="1737"/>
    </location>
</feature>
<dbReference type="Pfam" id="PF25474">
    <property type="entry name" value="TPR_TmcB"/>
    <property type="match status" value="1"/>
</dbReference>
<feature type="transmembrane region" description="Helical" evidence="4">
    <location>
        <begin position="155"/>
        <end position="173"/>
    </location>
</feature>
<keyword evidence="1" id="KW-0600">Photoreceptor protein</keyword>
<feature type="region of interest" description="Disordered" evidence="3">
    <location>
        <begin position="1320"/>
        <end position="1350"/>
    </location>
</feature>
<feature type="region of interest" description="Disordered" evidence="3">
    <location>
        <begin position="1547"/>
        <end position="1578"/>
    </location>
</feature>
<evidence type="ECO:0000256" key="3">
    <source>
        <dbReference type="SAM" id="MobiDB-lite"/>
    </source>
</evidence>
<dbReference type="PANTHER" id="PTHR31600">
    <property type="entry name" value="TINY MACROCYSTS PROTEIN B-RELATED"/>
    <property type="match status" value="1"/>
</dbReference>
<keyword evidence="1" id="KW-0157">Chromophore</keyword>
<feature type="region of interest" description="Disordered" evidence="3">
    <location>
        <begin position="2472"/>
        <end position="2493"/>
    </location>
</feature>
<feature type="transmembrane region" description="Helical" evidence="4">
    <location>
        <begin position="248"/>
        <end position="269"/>
    </location>
</feature>
<dbReference type="Gene3D" id="3.30.450.20">
    <property type="entry name" value="PAS domain"/>
    <property type="match status" value="1"/>
</dbReference>
<evidence type="ECO:0000256" key="1">
    <source>
        <dbReference type="ARBA" id="ARBA00022543"/>
    </source>
</evidence>
<protein>
    <recommendedName>
        <fullName evidence="5">PAS domain-containing protein</fullName>
    </recommendedName>
</protein>
<dbReference type="SMART" id="SM00091">
    <property type="entry name" value="PAS"/>
    <property type="match status" value="1"/>
</dbReference>
<dbReference type="GO" id="GO:0009881">
    <property type="term" value="F:photoreceptor activity"/>
    <property type="evidence" value="ECO:0007669"/>
    <property type="project" value="UniProtKB-KW"/>
</dbReference>
<dbReference type="InterPro" id="IPR000014">
    <property type="entry name" value="PAS"/>
</dbReference>
<feature type="region of interest" description="Disordered" evidence="3">
    <location>
        <begin position="1498"/>
        <end position="1527"/>
    </location>
</feature>
<keyword evidence="4" id="KW-1133">Transmembrane helix</keyword>
<feature type="compositionally biased region" description="Acidic residues" evidence="3">
    <location>
        <begin position="1972"/>
        <end position="1985"/>
    </location>
</feature>
<dbReference type="CDD" id="cd00130">
    <property type="entry name" value="PAS"/>
    <property type="match status" value="1"/>
</dbReference>
<dbReference type="PROSITE" id="PS50112">
    <property type="entry name" value="PAS"/>
    <property type="match status" value="1"/>
</dbReference>
<organism evidence="6 7">
    <name type="scientific">Astrephomene gubernaculifera</name>
    <dbReference type="NCBI Taxonomy" id="47775"/>
    <lineage>
        <taxon>Eukaryota</taxon>
        <taxon>Viridiplantae</taxon>
        <taxon>Chlorophyta</taxon>
        <taxon>core chlorophytes</taxon>
        <taxon>Chlorophyceae</taxon>
        <taxon>CS clade</taxon>
        <taxon>Chlamydomonadales</taxon>
        <taxon>Astrephomenaceae</taxon>
        <taxon>Astrephomene</taxon>
    </lineage>
</organism>
<dbReference type="InterPro" id="IPR052994">
    <property type="entry name" value="Tiny_macrocysts_regulators"/>
</dbReference>
<dbReference type="InterPro" id="IPR057352">
    <property type="entry name" value="TPR_TmcB/C"/>
</dbReference>
<accession>A0AAD3HN48</accession>
<feature type="transmembrane region" description="Helical" evidence="4">
    <location>
        <begin position="1914"/>
        <end position="1938"/>
    </location>
</feature>
<feature type="transmembrane region" description="Helical" evidence="4">
    <location>
        <begin position="348"/>
        <end position="367"/>
    </location>
</feature>
<dbReference type="EMBL" id="BMAR01000014">
    <property type="protein sequence ID" value="GFR46430.1"/>
    <property type="molecule type" value="Genomic_DNA"/>
</dbReference>
<dbReference type="Proteomes" id="UP001054857">
    <property type="component" value="Unassembled WGS sequence"/>
</dbReference>
<reference evidence="6 7" key="1">
    <citation type="journal article" date="2021" name="Sci. Rep.">
        <title>Genome sequencing of the multicellular alga Astrephomene provides insights into convergent evolution of germ-soma differentiation.</title>
        <authorList>
            <person name="Yamashita S."/>
            <person name="Yamamoto K."/>
            <person name="Matsuzaki R."/>
            <person name="Suzuki S."/>
            <person name="Yamaguchi H."/>
            <person name="Hirooka S."/>
            <person name="Minakuchi Y."/>
            <person name="Miyagishima S."/>
            <person name="Kawachi M."/>
            <person name="Toyoda A."/>
            <person name="Nozaki H."/>
        </authorList>
    </citation>
    <scope>NUCLEOTIDE SEQUENCE [LARGE SCALE GENOMIC DNA]</scope>
    <source>
        <strain evidence="6 7">NIES-4017</strain>
    </source>
</reference>
<feature type="transmembrane region" description="Helical" evidence="4">
    <location>
        <begin position="2130"/>
        <end position="2151"/>
    </location>
</feature>
<feature type="transmembrane region" description="Helical" evidence="4">
    <location>
        <begin position="120"/>
        <end position="148"/>
    </location>
</feature>
<feature type="transmembrane region" description="Helical" evidence="4">
    <location>
        <begin position="275"/>
        <end position="295"/>
    </location>
</feature>
<feature type="transmembrane region" description="Helical" evidence="4">
    <location>
        <begin position="307"/>
        <end position="328"/>
    </location>
</feature>
<name>A0AAD3HN48_9CHLO</name>
<evidence type="ECO:0000256" key="2">
    <source>
        <dbReference type="ARBA" id="ARBA00022606"/>
    </source>
</evidence>
<feature type="compositionally biased region" description="Low complexity" evidence="3">
    <location>
        <begin position="1"/>
        <end position="21"/>
    </location>
</feature>